<name>A0A7L7L3S5_9BACT</name>
<evidence type="ECO:0000313" key="2">
    <source>
        <dbReference type="EMBL" id="QMU27423.1"/>
    </source>
</evidence>
<proteinExistence type="predicted"/>
<evidence type="ECO:0000256" key="1">
    <source>
        <dbReference type="SAM" id="Phobius"/>
    </source>
</evidence>
<feature type="transmembrane region" description="Helical" evidence="1">
    <location>
        <begin position="411"/>
        <end position="434"/>
    </location>
</feature>
<keyword evidence="3" id="KW-1185">Reference proteome</keyword>
<feature type="transmembrane region" description="Helical" evidence="1">
    <location>
        <begin position="265"/>
        <end position="291"/>
    </location>
</feature>
<feature type="transmembrane region" description="Helical" evidence="1">
    <location>
        <begin position="386"/>
        <end position="405"/>
    </location>
</feature>
<organism evidence="2 3">
    <name type="scientific">Adhaeribacter radiodurans</name>
    <dbReference type="NCBI Taxonomy" id="2745197"/>
    <lineage>
        <taxon>Bacteria</taxon>
        <taxon>Pseudomonadati</taxon>
        <taxon>Bacteroidota</taxon>
        <taxon>Cytophagia</taxon>
        <taxon>Cytophagales</taxon>
        <taxon>Hymenobacteraceae</taxon>
        <taxon>Adhaeribacter</taxon>
    </lineage>
</organism>
<dbReference type="EMBL" id="CP055153">
    <property type="protein sequence ID" value="QMU27423.1"/>
    <property type="molecule type" value="Genomic_DNA"/>
</dbReference>
<feature type="transmembrane region" description="Helical" evidence="1">
    <location>
        <begin position="135"/>
        <end position="155"/>
    </location>
</feature>
<evidence type="ECO:0000313" key="3">
    <source>
        <dbReference type="Proteomes" id="UP000514509"/>
    </source>
</evidence>
<dbReference type="KEGG" id="add:HUW48_04945"/>
<feature type="transmembrane region" description="Helical" evidence="1">
    <location>
        <begin position="67"/>
        <end position="85"/>
    </location>
</feature>
<sequence length="444" mass="49749">MFLNQLLSLRSAYSVLILKKDLLRQLYRAAGLQALQMAIGATIGFLIIRNLSKEDYAIFNLLNTGSATLIVWAGFSVSSIFIPFANRIGLSPSQIRTTTAIFRKLNLPLLLIAVFVAIAFWFISAYNNRWLNETFVVGTILALLVAICQYHFGFFESAFKVSGNPLFAFRISLKEGLIRLILVIIIISFVIPVLSYSRKAPILLIGALVISTSWGLYSITQHFRSYELHSLSITKEHRQQFWTLLTPILFPYYFFYLSIFFRGSLIYLISGTAVIAEAAALGRLMALFAMMDKAVELVVLPRLGAITDNLRFIRRLLLSFIGVLTICSGLLLSAWVVPDMWLWILGKKYSNIGNALLWAVAASGVERLSGLVLSAQLARGETKNQWWVPLIATGVYFGYVAIIGLQTVEKATIGLFLSALTNLLAQIIILYLRLSRTKYIANRY</sequence>
<protein>
    <recommendedName>
        <fullName evidence="4">Oligosaccharide flippase family protein</fullName>
    </recommendedName>
</protein>
<feature type="transmembrane region" description="Helical" evidence="1">
    <location>
        <begin position="355"/>
        <end position="374"/>
    </location>
</feature>
<dbReference type="RefSeq" id="WP_182414618.1">
    <property type="nucleotide sequence ID" value="NZ_CP055153.1"/>
</dbReference>
<accession>A0A7L7L3S5</accession>
<feature type="transmembrane region" description="Helical" evidence="1">
    <location>
        <begin position="105"/>
        <end position="123"/>
    </location>
</feature>
<evidence type="ECO:0008006" key="4">
    <source>
        <dbReference type="Google" id="ProtNLM"/>
    </source>
</evidence>
<feature type="transmembrane region" description="Helical" evidence="1">
    <location>
        <begin position="312"/>
        <end position="335"/>
    </location>
</feature>
<keyword evidence="1" id="KW-1133">Transmembrane helix</keyword>
<feature type="transmembrane region" description="Helical" evidence="1">
    <location>
        <begin position="202"/>
        <end position="220"/>
    </location>
</feature>
<keyword evidence="1" id="KW-0812">Transmembrane</keyword>
<feature type="transmembrane region" description="Helical" evidence="1">
    <location>
        <begin position="26"/>
        <end position="47"/>
    </location>
</feature>
<keyword evidence="1" id="KW-0472">Membrane</keyword>
<feature type="transmembrane region" description="Helical" evidence="1">
    <location>
        <begin position="176"/>
        <end position="196"/>
    </location>
</feature>
<gene>
    <name evidence="2" type="ORF">HUW48_04945</name>
</gene>
<reference evidence="2 3" key="1">
    <citation type="submission" date="2020-08" db="EMBL/GenBank/DDBJ databases">
        <title>Adhaeribacter dokdonensis sp. nov., isolated from the rhizosphere of Elymus tsukushiensis, a plant native to the Dokdo Islands, Republic of Korea.</title>
        <authorList>
            <person name="Ghim S.Y."/>
        </authorList>
    </citation>
    <scope>NUCLEOTIDE SEQUENCE [LARGE SCALE GENOMIC DNA]</scope>
    <source>
        <strain evidence="2 3">KUDC8001</strain>
    </source>
</reference>
<dbReference type="AlphaFoldDB" id="A0A7L7L3S5"/>
<feature type="transmembrane region" description="Helical" evidence="1">
    <location>
        <begin position="241"/>
        <end position="259"/>
    </location>
</feature>
<dbReference type="Proteomes" id="UP000514509">
    <property type="component" value="Chromosome"/>
</dbReference>